<protein>
    <submittedName>
        <fullName evidence="7">Phosphoglycerate dehydrogenase</fullName>
    </submittedName>
</protein>
<dbReference type="Gene3D" id="3.40.50.720">
    <property type="entry name" value="NAD(P)-binding Rossmann-like Domain"/>
    <property type="match status" value="2"/>
</dbReference>
<gene>
    <name evidence="7" type="ORF">EK398_00925</name>
</gene>
<dbReference type="Proteomes" id="UP000288388">
    <property type="component" value="Unassembled WGS sequence"/>
</dbReference>
<dbReference type="AlphaFoldDB" id="A0A437UJ25"/>
<keyword evidence="3" id="KW-0520">NAD</keyword>
<name>A0A437UJ25_ENTAV</name>
<dbReference type="RefSeq" id="WP_127978030.1">
    <property type="nucleotide sequence ID" value="NZ_JBPFKW010000174.1"/>
</dbReference>
<dbReference type="PANTHER" id="PTHR42789:SF1">
    <property type="entry name" value="D-ISOMER SPECIFIC 2-HYDROXYACID DEHYDROGENASE FAMILY PROTEIN (AFU_ORTHOLOGUE AFUA_6G10090)"/>
    <property type="match status" value="1"/>
</dbReference>
<evidence type="ECO:0000256" key="3">
    <source>
        <dbReference type="ARBA" id="ARBA00023027"/>
    </source>
</evidence>
<feature type="domain" description="D-isomer specific 2-hydroxyacid dehydrogenase catalytic" evidence="5">
    <location>
        <begin position="65"/>
        <end position="340"/>
    </location>
</feature>
<dbReference type="Pfam" id="PF02826">
    <property type="entry name" value="2-Hacid_dh_C"/>
    <property type="match status" value="1"/>
</dbReference>
<dbReference type="InterPro" id="IPR036291">
    <property type="entry name" value="NAD(P)-bd_dom_sf"/>
</dbReference>
<dbReference type="SUPFAM" id="SSF51735">
    <property type="entry name" value="NAD(P)-binding Rossmann-fold domains"/>
    <property type="match status" value="1"/>
</dbReference>
<dbReference type="InterPro" id="IPR006140">
    <property type="entry name" value="D-isomer_DH_NAD-bd"/>
</dbReference>
<evidence type="ECO:0000256" key="1">
    <source>
        <dbReference type="ARBA" id="ARBA00005854"/>
    </source>
</evidence>
<sequence>MSKVIIVGDTFISVDTWRQAVEMMNLPEPVEVVSLEWYPEDSPKEFQRKLKLIEQNGPESLAIPEGILEEISDADYLFVHVAPVSRKLLEKAQNLKLIGTCRGGVEHLDIGLAREMGIPVIHVIRNAEPVADYTIGMIYSVTRNIALSHAAVMQGAWPKNFPNDAYRTTLASQTVGLVGLGHIGKMVAQRLVNLGVKVIAYDPFVDQEAVRSSGIDLTFVSLETLFKHSDIVSLHMRVTPETENLIDGKLLSLMQPCAYLINTARPSILVKADFIEVLKKRKIAGAAIDVVWEEPIAADDPLLGLDNLVITSHIAGDTVDAIPKSPLLLAKTVKDYLQTGVSEFIV</sequence>
<evidence type="ECO:0000256" key="4">
    <source>
        <dbReference type="RuleBase" id="RU003719"/>
    </source>
</evidence>
<dbReference type="InterPro" id="IPR006139">
    <property type="entry name" value="D-isomer_2_OHA_DH_cat_dom"/>
</dbReference>
<dbReference type="PANTHER" id="PTHR42789">
    <property type="entry name" value="D-ISOMER SPECIFIC 2-HYDROXYACID DEHYDROGENASE FAMILY PROTEIN (AFU_ORTHOLOGUE AFUA_6G10090)"/>
    <property type="match status" value="1"/>
</dbReference>
<evidence type="ECO:0000313" key="8">
    <source>
        <dbReference type="Proteomes" id="UP000288388"/>
    </source>
</evidence>
<evidence type="ECO:0000259" key="6">
    <source>
        <dbReference type="Pfam" id="PF02826"/>
    </source>
</evidence>
<evidence type="ECO:0000313" key="7">
    <source>
        <dbReference type="EMBL" id="RVU93539.1"/>
    </source>
</evidence>
<evidence type="ECO:0000256" key="2">
    <source>
        <dbReference type="ARBA" id="ARBA00023002"/>
    </source>
</evidence>
<dbReference type="GO" id="GO:0051287">
    <property type="term" value="F:NAD binding"/>
    <property type="evidence" value="ECO:0007669"/>
    <property type="project" value="InterPro"/>
</dbReference>
<dbReference type="Pfam" id="PF00389">
    <property type="entry name" value="2-Hacid_dh"/>
    <property type="match status" value="1"/>
</dbReference>
<accession>A0A437UJ25</accession>
<proteinExistence type="inferred from homology"/>
<comment type="similarity">
    <text evidence="1 4">Belongs to the D-isomer specific 2-hydroxyacid dehydrogenase family.</text>
</comment>
<dbReference type="InterPro" id="IPR050857">
    <property type="entry name" value="D-2-hydroxyacid_DH"/>
</dbReference>
<comment type="caution">
    <text evidence="7">The sequence shown here is derived from an EMBL/GenBank/DDBJ whole genome shotgun (WGS) entry which is preliminary data.</text>
</comment>
<keyword evidence="2 4" id="KW-0560">Oxidoreductase</keyword>
<reference evidence="7 8" key="1">
    <citation type="submission" date="2018-12" db="EMBL/GenBank/DDBJ databases">
        <title>A novel vanA-carrying plasmid in a clinical isolate of Enterococcus avium.</title>
        <authorList>
            <person name="Bernasconi O.J."/>
            <person name="Luzzaro F."/>
            <person name="Endimiani A."/>
        </authorList>
    </citation>
    <scope>NUCLEOTIDE SEQUENCE [LARGE SCALE GENOMIC DNA]</scope>
    <source>
        <strain evidence="7 8">LC0559/18</strain>
    </source>
</reference>
<dbReference type="SUPFAM" id="SSF52283">
    <property type="entry name" value="Formate/glycerate dehydrogenase catalytic domain-like"/>
    <property type="match status" value="1"/>
</dbReference>
<dbReference type="EMBL" id="RYZS01000001">
    <property type="protein sequence ID" value="RVU93539.1"/>
    <property type="molecule type" value="Genomic_DNA"/>
</dbReference>
<feature type="domain" description="D-isomer specific 2-hydroxyacid dehydrogenase NAD-binding" evidence="6">
    <location>
        <begin position="135"/>
        <end position="315"/>
    </location>
</feature>
<dbReference type="CDD" id="cd12171">
    <property type="entry name" value="2-Hacid_dh_10"/>
    <property type="match status" value="1"/>
</dbReference>
<organism evidence="7 8">
    <name type="scientific">Enterococcus avium</name>
    <name type="common">Streptococcus avium</name>
    <dbReference type="NCBI Taxonomy" id="33945"/>
    <lineage>
        <taxon>Bacteria</taxon>
        <taxon>Bacillati</taxon>
        <taxon>Bacillota</taxon>
        <taxon>Bacilli</taxon>
        <taxon>Lactobacillales</taxon>
        <taxon>Enterococcaceae</taxon>
        <taxon>Enterococcus</taxon>
    </lineage>
</organism>
<evidence type="ECO:0000259" key="5">
    <source>
        <dbReference type="Pfam" id="PF00389"/>
    </source>
</evidence>
<dbReference type="GO" id="GO:0016616">
    <property type="term" value="F:oxidoreductase activity, acting on the CH-OH group of donors, NAD or NADP as acceptor"/>
    <property type="evidence" value="ECO:0007669"/>
    <property type="project" value="InterPro"/>
</dbReference>